<evidence type="ECO:0000256" key="1">
    <source>
        <dbReference type="ARBA" id="ARBA00007867"/>
    </source>
</evidence>
<dbReference type="GO" id="GO:0005829">
    <property type="term" value="C:cytosol"/>
    <property type="evidence" value="ECO:0007669"/>
    <property type="project" value="TreeGrafter"/>
</dbReference>
<dbReference type="RefSeq" id="WP_130555016.1">
    <property type="nucleotide sequence ID" value="NZ_SHGT01000026.1"/>
</dbReference>
<dbReference type="GO" id="GO:0004766">
    <property type="term" value="F:spermidine synthase activity"/>
    <property type="evidence" value="ECO:0007669"/>
    <property type="project" value="UniProtKB-UniRule"/>
</dbReference>
<dbReference type="Gene3D" id="2.30.140.10">
    <property type="entry name" value="Spermidine synthase, tetramerisation domain"/>
    <property type="match status" value="1"/>
</dbReference>
<evidence type="ECO:0000256" key="2">
    <source>
        <dbReference type="ARBA" id="ARBA00022679"/>
    </source>
</evidence>
<gene>
    <name evidence="4" type="primary">speE</name>
    <name evidence="7" type="ORF">EXW74_05365</name>
</gene>
<evidence type="ECO:0000256" key="3">
    <source>
        <dbReference type="ARBA" id="ARBA00023115"/>
    </source>
</evidence>
<comment type="function">
    <text evidence="4">Catalyzes the irreversible transfer of a propylamine group from the amino donor S-adenosylmethioninamine (decarboxy-AdoMet) to putrescine (1,4-diaminobutane) to yield spermidine.</text>
</comment>
<dbReference type="PANTHER" id="PTHR11558:SF11">
    <property type="entry name" value="SPERMIDINE SYNTHASE"/>
    <property type="match status" value="1"/>
</dbReference>
<dbReference type="HAMAP" id="MF_00198">
    <property type="entry name" value="Spermidine_synth"/>
    <property type="match status" value="1"/>
</dbReference>
<dbReference type="SUPFAM" id="SSF53335">
    <property type="entry name" value="S-adenosyl-L-methionine-dependent methyltransferases"/>
    <property type="match status" value="1"/>
</dbReference>
<comment type="pathway">
    <text evidence="4">Amine and polyamine biosynthesis; spermidine biosynthesis; spermidine from putrescine: step 1/1.</text>
</comment>
<dbReference type="InterPro" id="IPR029063">
    <property type="entry name" value="SAM-dependent_MTases_sf"/>
</dbReference>
<dbReference type="EC" id="2.5.1.16" evidence="4"/>
<comment type="similarity">
    <text evidence="1 4">Belongs to the spermidine/spermine synthase family.</text>
</comment>
<dbReference type="OrthoDB" id="9793120at2"/>
<dbReference type="Pfam" id="PF17284">
    <property type="entry name" value="Spermine_synt_N"/>
    <property type="match status" value="1"/>
</dbReference>
<dbReference type="Gene3D" id="3.40.50.150">
    <property type="entry name" value="Vaccinia Virus protein VP39"/>
    <property type="match status" value="1"/>
</dbReference>
<keyword evidence="4" id="KW-0745">Spermidine biosynthesis</keyword>
<reference evidence="7 8" key="1">
    <citation type="submission" date="2019-02" db="EMBL/GenBank/DDBJ databases">
        <title>First genome of the species Streptococcus parasuis.</title>
        <authorList>
            <person name="Stevens M.J.A."/>
            <person name="Stephan R."/>
        </authorList>
    </citation>
    <scope>NUCLEOTIDE SEQUENCE [LARGE SCALE GENOMIC DNA]</scope>
    <source>
        <strain evidence="7 8">4253</strain>
    </source>
</reference>
<evidence type="ECO:0000256" key="4">
    <source>
        <dbReference type="HAMAP-Rule" id="MF_00198"/>
    </source>
</evidence>
<keyword evidence="3 4" id="KW-0620">Polyamine biosynthesis</keyword>
<comment type="subunit">
    <text evidence="4">Homodimer or homotetramer.</text>
</comment>
<comment type="caution">
    <text evidence="4">Lacks conserved residue(s) required for the propagation of feature annotation.</text>
</comment>
<feature type="domain" description="PABS" evidence="6">
    <location>
        <begin position="2"/>
        <end position="237"/>
    </location>
</feature>
<dbReference type="PROSITE" id="PS51006">
    <property type="entry name" value="PABS_2"/>
    <property type="match status" value="1"/>
</dbReference>
<dbReference type="Pfam" id="PF01564">
    <property type="entry name" value="Spermine_synth"/>
    <property type="match status" value="1"/>
</dbReference>
<evidence type="ECO:0000259" key="6">
    <source>
        <dbReference type="PROSITE" id="PS51006"/>
    </source>
</evidence>
<dbReference type="CDD" id="cd02440">
    <property type="entry name" value="AdoMet_MTases"/>
    <property type="match status" value="1"/>
</dbReference>
<feature type="binding site" evidence="4">
    <location>
        <position position="106"/>
    </location>
    <ligand>
        <name>S-methyl-5'-thioadenosine</name>
        <dbReference type="ChEBI" id="CHEBI:17509"/>
    </ligand>
</feature>
<comment type="caution">
    <text evidence="7">The sequence shown here is derived from an EMBL/GenBank/DDBJ whole genome shotgun (WGS) entry which is preliminary data.</text>
</comment>
<dbReference type="UniPathway" id="UPA00248">
    <property type="reaction ID" value="UER00314"/>
</dbReference>
<accession>A0A4Q8L1B1</accession>
<evidence type="ECO:0000313" key="7">
    <source>
        <dbReference type="EMBL" id="TAA13132.1"/>
    </source>
</evidence>
<evidence type="ECO:0000313" key="8">
    <source>
        <dbReference type="Proteomes" id="UP000291525"/>
    </source>
</evidence>
<dbReference type="AlphaFoldDB" id="A0A4Q8L1B1"/>
<dbReference type="InterPro" id="IPR037163">
    <property type="entry name" value="Spermidine_synt_N_sf"/>
</dbReference>
<comment type="catalytic activity">
    <reaction evidence="4">
        <text>S-adenosyl 3-(methylsulfanyl)propylamine + putrescine = S-methyl-5'-thioadenosine + spermidine + H(+)</text>
        <dbReference type="Rhea" id="RHEA:12721"/>
        <dbReference type="ChEBI" id="CHEBI:15378"/>
        <dbReference type="ChEBI" id="CHEBI:17509"/>
        <dbReference type="ChEBI" id="CHEBI:57443"/>
        <dbReference type="ChEBI" id="CHEBI:57834"/>
        <dbReference type="ChEBI" id="CHEBI:326268"/>
        <dbReference type="EC" id="2.5.1.16"/>
    </reaction>
</comment>
<feature type="binding site" evidence="4">
    <location>
        <position position="31"/>
    </location>
    <ligand>
        <name>S-methyl-5'-thioadenosine</name>
        <dbReference type="ChEBI" id="CHEBI:17509"/>
    </ligand>
</feature>
<dbReference type="EMBL" id="SHGT01000026">
    <property type="protein sequence ID" value="TAA13132.1"/>
    <property type="molecule type" value="Genomic_DNA"/>
</dbReference>
<dbReference type="NCBIfam" id="TIGR00417">
    <property type="entry name" value="speE"/>
    <property type="match status" value="1"/>
</dbReference>
<evidence type="ECO:0000256" key="5">
    <source>
        <dbReference type="PROSITE-ProRule" id="PRU00354"/>
    </source>
</evidence>
<dbReference type="GO" id="GO:0008295">
    <property type="term" value="P:spermidine biosynthetic process"/>
    <property type="evidence" value="ECO:0007669"/>
    <property type="project" value="UniProtKB-UniRule"/>
</dbReference>
<keyword evidence="2 4" id="KW-0808">Transferase</keyword>
<dbReference type="Proteomes" id="UP000291525">
    <property type="component" value="Unassembled WGS sequence"/>
</dbReference>
<dbReference type="PANTHER" id="PTHR11558">
    <property type="entry name" value="SPERMIDINE/SPERMINE SYNTHASE"/>
    <property type="match status" value="1"/>
</dbReference>
<protein>
    <recommendedName>
        <fullName evidence="4">Polyamine aminopropyltransferase</fullName>
    </recommendedName>
    <alternativeName>
        <fullName evidence="4">Putrescine aminopropyltransferase</fullName>
        <shortName evidence="4">PAPT</shortName>
    </alternativeName>
    <alternativeName>
        <fullName evidence="4">Spermidine synthase</fullName>
        <shortName evidence="4">SPDS</shortName>
        <shortName evidence="4">SPDSY</shortName>
        <ecNumber evidence="4">2.5.1.16</ecNumber>
    </alternativeName>
</protein>
<dbReference type="NCBIfam" id="NF002010">
    <property type="entry name" value="PRK00811.1"/>
    <property type="match status" value="1"/>
</dbReference>
<feature type="active site" description="Proton acceptor" evidence="4 5">
    <location>
        <position position="155"/>
    </location>
</feature>
<name>A0A4Q8L1B1_9STRE</name>
<dbReference type="InterPro" id="IPR035246">
    <property type="entry name" value="Spermidine_synt_N"/>
</dbReference>
<feature type="binding site" evidence="4">
    <location>
        <position position="86"/>
    </location>
    <ligand>
        <name>spermidine</name>
        <dbReference type="ChEBI" id="CHEBI:57834"/>
    </ligand>
</feature>
<dbReference type="InterPro" id="IPR001045">
    <property type="entry name" value="Spermi_synthase"/>
</dbReference>
<organism evidence="7 8">
    <name type="scientific">Streptococcus parasuis</name>
    <dbReference type="NCBI Taxonomy" id="1501662"/>
    <lineage>
        <taxon>Bacteria</taxon>
        <taxon>Bacillati</taxon>
        <taxon>Bacillota</taxon>
        <taxon>Bacilli</taxon>
        <taxon>Lactobacillales</taxon>
        <taxon>Streptococcaceae</taxon>
        <taxon>Streptococcus</taxon>
    </lineage>
</organism>
<proteinExistence type="inferred from homology"/>
<dbReference type="InterPro" id="IPR030374">
    <property type="entry name" value="PABS"/>
</dbReference>
<sequence length="286" mass="32894">MEMWFSEVQTPDVKLSIRTSQQLYAGKSEYQDIAVLDSPAFGKILTLNGRVLFSDADDFVYNEMAVHVPMAVHPNPKKILILGGGDGGVAQVLSMYPEIEHIDVVEPDELLVEVCRQYFPDYASGLEDERVEVYLQDSLRFLRNCENEYDIIINDATDPFGHTEGLFTKEFYGNAYRALKEDGIMVYQHGSPFYDEDESAFRSMHRKASQSFPISRAYQAHIPTSAAGYWLFGFASKKYHPIEDYDKEKWKARGLFTEYYTANLHVGAFLLPRYVEDILEEEEKRK</sequence>